<dbReference type="EMBL" id="REGN01007196">
    <property type="protein sequence ID" value="RNA07010.1"/>
    <property type="molecule type" value="Genomic_DNA"/>
</dbReference>
<protein>
    <submittedName>
        <fullName evidence="2">Uncharacterized protein</fullName>
    </submittedName>
</protein>
<keyword evidence="3" id="KW-1185">Reference proteome</keyword>
<feature type="compositionally biased region" description="Basic and acidic residues" evidence="1">
    <location>
        <begin position="54"/>
        <end position="67"/>
    </location>
</feature>
<proteinExistence type="predicted"/>
<feature type="compositionally biased region" description="Polar residues" evidence="1">
    <location>
        <begin position="18"/>
        <end position="32"/>
    </location>
</feature>
<evidence type="ECO:0000313" key="2">
    <source>
        <dbReference type="EMBL" id="RNA07010.1"/>
    </source>
</evidence>
<dbReference type="Proteomes" id="UP000276133">
    <property type="component" value="Unassembled WGS sequence"/>
</dbReference>
<dbReference type="AlphaFoldDB" id="A0A3M7Q6H0"/>
<sequence>MGSEASKQNQKNVKIPNSKDQNLEKNNSNFDSTRIKKSKLKKKSSSVKQVKLRTIKEKSTHKYEKNKNLKSRKFSKKNQNLSFYKENSQNLDQISKSPETQTVEETICLSEYNIIPKNLNENVLCEASEQNSFSSGQEEPKIIENLNCEEISTKIVEQISVKPVVTVDTKLKSRLFSDDTTHVEVSPRTAMCLAASLENDLSKGNRGAKMFQVLKQKSQEWIIDETNVKKSPHLQNAPEHQLTNKLNSEFNHFSKLEELKKNQNYKIIVENLTYEMNKIGNKNRQQMVKNNMK</sequence>
<feature type="region of interest" description="Disordered" evidence="1">
    <location>
        <begin position="1"/>
        <end position="79"/>
    </location>
</feature>
<evidence type="ECO:0000256" key="1">
    <source>
        <dbReference type="SAM" id="MobiDB-lite"/>
    </source>
</evidence>
<feature type="compositionally biased region" description="Polar residues" evidence="1">
    <location>
        <begin position="1"/>
        <end position="12"/>
    </location>
</feature>
<comment type="caution">
    <text evidence="2">The sequence shown here is derived from an EMBL/GenBank/DDBJ whole genome shotgun (WGS) entry which is preliminary data.</text>
</comment>
<gene>
    <name evidence="2" type="ORF">BpHYR1_046626</name>
</gene>
<name>A0A3M7Q6H0_BRAPC</name>
<organism evidence="2 3">
    <name type="scientific">Brachionus plicatilis</name>
    <name type="common">Marine rotifer</name>
    <name type="synonym">Brachionus muelleri</name>
    <dbReference type="NCBI Taxonomy" id="10195"/>
    <lineage>
        <taxon>Eukaryota</taxon>
        <taxon>Metazoa</taxon>
        <taxon>Spiralia</taxon>
        <taxon>Gnathifera</taxon>
        <taxon>Rotifera</taxon>
        <taxon>Eurotatoria</taxon>
        <taxon>Monogononta</taxon>
        <taxon>Pseudotrocha</taxon>
        <taxon>Ploima</taxon>
        <taxon>Brachionidae</taxon>
        <taxon>Brachionus</taxon>
    </lineage>
</organism>
<feature type="compositionally biased region" description="Basic residues" evidence="1">
    <location>
        <begin position="35"/>
        <end position="53"/>
    </location>
</feature>
<evidence type="ECO:0000313" key="3">
    <source>
        <dbReference type="Proteomes" id="UP000276133"/>
    </source>
</evidence>
<reference evidence="2 3" key="1">
    <citation type="journal article" date="2018" name="Sci. Rep.">
        <title>Genomic signatures of local adaptation to the degree of environmental predictability in rotifers.</title>
        <authorList>
            <person name="Franch-Gras L."/>
            <person name="Hahn C."/>
            <person name="Garcia-Roger E.M."/>
            <person name="Carmona M.J."/>
            <person name="Serra M."/>
            <person name="Gomez A."/>
        </authorList>
    </citation>
    <scope>NUCLEOTIDE SEQUENCE [LARGE SCALE GENOMIC DNA]</scope>
    <source>
        <strain evidence="2">HYR1</strain>
    </source>
</reference>
<accession>A0A3M7Q6H0</accession>
<dbReference type="OrthoDB" id="300641at2759"/>